<reference evidence="1" key="2">
    <citation type="submission" date="2022-01" db="EMBL/GenBank/DDBJ databases">
        <authorList>
            <person name="Yamashiro T."/>
            <person name="Shiraishi A."/>
            <person name="Satake H."/>
            <person name="Nakayama K."/>
        </authorList>
    </citation>
    <scope>NUCLEOTIDE SEQUENCE</scope>
</reference>
<protein>
    <submittedName>
        <fullName evidence="1">Uncharacterized protein</fullName>
    </submittedName>
</protein>
<gene>
    <name evidence="1" type="ORF">Tco_0678553</name>
</gene>
<evidence type="ECO:0000313" key="2">
    <source>
        <dbReference type="Proteomes" id="UP001151760"/>
    </source>
</evidence>
<name>A0ABQ4XFJ3_9ASTR</name>
<comment type="caution">
    <text evidence="1">The sequence shown here is derived from an EMBL/GenBank/DDBJ whole genome shotgun (WGS) entry which is preliminary data.</text>
</comment>
<keyword evidence="2" id="KW-1185">Reference proteome</keyword>
<proteinExistence type="predicted"/>
<organism evidence="1 2">
    <name type="scientific">Tanacetum coccineum</name>
    <dbReference type="NCBI Taxonomy" id="301880"/>
    <lineage>
        <taxon>Eukaryota</taxon>
        <taxon>Viridiplantae</taxon>
        <taxon>Streptophyta</taxon>
        <taxon>Embryophyta</taxon>
        <taxon>Tracheophyta</taxon>
        <taxon>Spermatophyta</taxon>
        <taxon>Magnoliopsida</taxon>
        <taxon>eudicotyledons</taxon>
        <taxon>Gunneridae</taxon>
        <taxon>Pentapetalae</taxon>
        <taxon>asterids</taxon>
        <taxon>campanulids</taxon>
        <taxon>Asterales</taxon>
        <taxon>Asteraceae</taxon>
        <taxon>Asteroideae</taxon>
        <taxon>Anthemideae</taxon>
        <taxon>Anthemidinae</taxon>
        <taxon>Tanacetum</taxon>
    </lineage>
</organism>
<sequence length="33" mass="3528">VSPVEIHLINSSADEEGETTVVVCDQNDASIQK</sequence>
<dbReference type="Proteomes" id="UP001151760">
    <property type="component" value="Unassembled WGS sequence"/>
</dbReference>
<reference evidence="1" key="1">
    <citation type="journal article" date="2022" name="Int. J. Mol. Sci.">
        <title>Draft Genome of Tanacetum Coccineum: Genomic Comparison of Closely Related Tanacetum-Family Plants.</title>
        <authorList>
            <person name="Yamashiro T."/>
            <person name="Shiraishi A."/>
            <person name="Nakayama K."/>
            <person name="Satake H."/>
        </authorList>
    </citation>
    <scope>NUCLEOTIDE SEQUENCE</scope>
</reference>
<accession>A0ABQ4XFJ3</accession>
<evidence type="ECO:0000313" key="1">
    <source>
        <dbReference type="EMBL" id="GJS63989.1"/>
    </source>
</evidence>
<dbReference type="EMBL" id="BQNB010009470">
    <property type="protein sequence ID" value="GJS63989.1"/>
    <property type="molecule type" value="Genomic_DNA"/>
</dbReference>
<feature type="non-terminal residue" evidence="1">
    <location>
        <position position="1"/>
    </location>
</feature>